<evidence type="ECO:0000256" key="1">
    <source>
        <dbReference type="SAM" id="Phobius"/>
    </source>
</evidence>
<feature type="transmembrane region" description="Helical" evidence="1">
    <location>
        <begin position="274"/>
        <end position="295"/>
    </location>
</feature>
<gene>
    <name evidence="3" type="ORF">Taro_045638</name>
</gene>
<comment type="caution">
    <text evidence="3">The sequence shown here is derived from an EMBL/GenBank/DDBJ whole genome shotgun (WGS) entry which is preliminary data.</text>
</comment>
<organism evidence="3 4">
    <name type="scientific">Colocasia esculenta</name>
    <name type="common">Wild taro</name>
    <name type="synonym">Arum esculentum</name>
    <dbReference type="NCBI Taxonomy" id="4460"/>
    <lineage>
        <taxon>Eukaryota</taxon>
        <taxon>Viridiplantae</taxon>
        <taxon>Streptophyta</taxon>
        <taxon>Embryophyta</taxon>
        <taxon>Tracheophyta</taxon>
        <taxon>Spermatophyta</taxon>
        <taxon>Magnoliopsida</taxon>
        <taxon>Liliopsida</taxon>
        <taxon>Araceae</taxon>
        <taxon>Aroideae</taxon>
        <taxon>Colocasieae</taxon>
        <taxon>Colocasia</taxon>
    </lineage>
</organism>
<proteinExistence type="predicted"/>
<evidence type="ECO:0000313" key="3">
    <source>
        <dbReference type="EMBL" id="MQM12720.1"/>
    </source>
</evidence>
<reference evidence="3" key="1">
    <citation type="submission" date="2017-07" db="EMBL/GenBank/DDBJ databases">
        <title>Taro Niue Genome Assembly and Annotation.</title>
        <authorList>
            <person name="Atibalentja N."/>
            <person name="Keating K."/>
            <person name="Fields C.J."/>
        </authorList>
    </citation>
    <scope>NUCLEOTIDE SEQUENCE</scope>
    <source>
        <strain evidence="3">Niue_2</strain>
        <tissue evidence="3">Leaf</tissue>
    </source>
</reference>
<evidence type="ECO:0000256" key="2">
    <source>
        <dbReference type="SAM" id="SignalP"/>
    </source>
</evidence>
<keyword evidence="4" id="KW-1185">Reference proteome</keyword>
<dbReference type="AlphaFoldDB" id="A0A843X6P9"/>
<feature type="signal peptide" evidence="2">
    <location>
        <begin position="1"/>
        <end position="18"/>
    </location>
</feature>
<keyword evidence="1" id="KW-0472">Membrane</keyword>
<feature type="transmembrane region" description="Helical" evidence="1">
    <location>
        <begin position="232"/>
        <end position="254"/>
    </location>
</feature>
<evidence type="ECO:0000313" key="4">
    <source>
        <dbReference type="Proteomes" id="UP000652761"/>
    </source>
</evidence>
<feature type="transmembrane region" description="Helical" evidence="1">
    <location>
        <begin position="103"/>
        <end position="125"/>
    </location>
</feature>
<dbReference type="EMBL" id="NMUH01005425">
    <property type="protein sequence ID" value="MQM12720.1"/>
    <property type="molecule type" value="Genomic_DNA"/>
</dbReference>
<feature type="chain" id="PRO_5032900770" evidence="2">
    <location>
        <begin position="19"/>
        <end position="488"/>
    </location>
</feature>
<dbReference type="Proteomes" id="UP000652761">
    <property type="component" value="Unassembled WGS sequence"/>
</dbReference>
<feature type="transmembrane region" description="Helical" evidence="1">
    <location>
        <begin position="326"/>
        <end position="354"/>
    </location>
</feature>
<name>A0A843X6P9_COLES</name>
<keyword evidence="2" id="KW-0732">Signal</keyword>
<protein>
    <submittedName>
        <fullName evidence="3">Uncharacterized protein</fullName>
    </submittedName>
</protein>
<keyword evidence="1" id="KW-0812">Transmembrane</keyword>
<accession>A0A843X6P9</accession>
<sequence length="488" mass="53506">MRATCLLGLSWDTSQWFGMVLVVLAPPVPPPSWWNLEWRGKRGLDNDAESFIELSCLGRDAEVVEVFSSQRGLDSPLSHCLSLRWFRIHIVVLGVGPQLGQVAVLHAFVCFCGSSVSLFCGGVAGARLASRGRGRRAPLLAASGCSLVAVVVTVFPHDVSKYDSLPELAPRGSSSRELNVRWVAEVAVAPCVVSSSESECCELLYLSELRVVLCKFSGCAASLQDLCACGRWIATVAVLHAWRVWSLGVFVPWWHGWRWTHWQWSSPCGGRLQASPGTVLFVVFGSFGCVCAAVAERACVWCGLHQCRVVVCRTGRSVLALLAVPYGWGVCCVGLVCGLLSVRCFTLFSAWSALLLELSRCSMCRVASLVERCDTCLWLFVGLVLAGCELVRDELSLLPVGLSVLQSAWAFSVKVLCAWPYVWLLRWPGCLAVRFRVSWLHWWDFVCSRGWVVCFVFLCPTCSPRWWSGECSGCLAGCASYGSVNLAL</sequence>
<keyword evidence="1" id="KW-1133">Transmembrane helix</keyword>